<dbReference type="SUPFAM" id="SSF89360">
    <property type="entry name" value="HesB-like domain"/>
    <property type="match status" value="1"/>
</dbReference>
<dbReference type="STRING" id="1871336.BBG48_08285"/>
<comment type="caution">
    <text evidence="1">The sequence shown here is derived from an EMBL/GenBank/DDBJ whole genome shotgun (WGS) entry which is preliminary data.</text>
</comment>
<dbReference type="InterPro" id="IPR035903">
    <property type="entry name" value="HesB-like_dom_sf"/>
</dbReference>
<gene>
    <name evidence="1" type="ORF">BBG48_001195</name>
    <name evidence="2" type="ORF">FL857_10665</name>
</gene>
<accession>A0A371IND0</accession>
<name>A0A371IND0_9FIRM</name>
<dbReference type="Proteomes" id="UP000319424">
    <property type="component" value="Unassembled WGS sequence"/>
</dbReference>
<sequence>MEQSIKISQKASDELKSLLEGLDMKDTDTLRIFISGMACNGPMFNVAKDSLQENDYEYDFDGIKYVADKALIDEFGGFEIQYIEQDGFHGLFVKPDIEPMAGGCATCAGGCH</sequence>
<evidence type="ECO:0000313" key="1">
    <source>
        <dbReference type="EMBL" id="RDY21989.1"/>
    </source>
</evidence>
<reference evidence="1" key="2">
    <citation type="submission" date="2018-07" db="EMBL/GenBank/DDBJ databases">
        <authorList>
            <person name="Quirk P.G."/>
            <person name="Krulwich T.A."/>
        </authorList>
    </citation>
    <scope>NUCLEOTIDE SEQUENCE</scope>
    <source>
        <strain evidence="1">CCRI-22567</strain>
    </source>
</reference>
<dbReference type="AlphaFoldDB" id="A0A371IND0"/>
<reference evidence="2 4" key="3">
    <citation type="submission" date="2019-07" db="EMBL/GenBank/DDBJ databases">
        <title>Criibacterium bergeronii gen. nov., sp. nov. isolated from human clinical samples.</title>
        <authorList>
            <person name="Maheux A.F."/>
            <person name="Boudreau D.K."/>
            <person name="Berube E."/>
            <person name="Brodeur S."/>
            <person name="Bernard K.A."/>
            <person name="Abed J.Y."/>
            <person name="Ducrey E."/>
            <person name="Guay E.F."/>
            <person name="Raymond F."/>
            <person name="Corbeil J."/>
            <person name="Domingo M.-C."/>
            <person name="Roy P.H."/>
            <person name="Boissinot M."/>
            <person name="Tocheva E.I."/>
            <person name="Omar R.F."/>
        </authorList>
    </citation>
    <scope>NUCLEOTIDE SEQUENCE [LARGE SCALE GENOMIC DNA]</scope>
    <source>
        <strain evidence="2 4">CCRI-24246</strain>
    </source>
</reference>
<dbReference type="EMBL" id="MBEW02000002">
    <property type="protein sequence ID" value="RDY21989.1"/>
    <property type="molecule type" value="Genomic_DNA"/>
</dbReference>
<dbReference type="Gene3D" id="2.60.300.12">
    <property type="entry name" value="HesB-like domain"/>
    <property type="match status" value="1"/>
</dbReference>
<proteinExistence type="predicted"/>
<protein>
    <submittedName>
        <fullName evidence="1">Heme biosynthesis protein HemY</fullName>
    </submittedName>
</protein>
<evidence type="ECO:0000313" key="2">
    <source>
        <dbReference type="EMBL" id="TRW22924.1"/>
    </source>
</evidence>
<dbReference type="EMBL" id="VJXW01000022">
    <property type="protein sequence ID" value="TRW22924.1"/>
    <property type="molecule type" value="Genomic_DNA"/>
</dbReference>
<dbReference type="Proteomes" id="UP000093352">
    <property type="component" value="Unassembled WGS sequence"/>
</dbReference>
<reference evidence="1 3" key="1">
    <citation type="journal article" date="2016" name="Genome Announc.">
        <title>Draft Genome Sequence of Criibacterium bergeronii gen. nov., sp. nov., Strain CCRI-22567T, Isolated from a Vaginal Sample from a Woman with Bacterial Vaginosis.</title>
        <authorList>
            <person name="Maheux A.F."/>
            <person name="Berube E."/>
            <person name="Boudreau D.K."/>
            <person name="Raymond F."/>
            <person name="Corbeil J."/>
            <person name="Roy P.H."/>
            <person name="Boissinot M."/>
            <person name="Omar R.F."/>
        </authorList>
    </citation>
    <scope>NUCLEOTIDE SEQUENCE [LARGE SCALE GENOMIC DNA]</scope>
    <source>
        <strain evidence="1 3">CCRI-22567</strain>
    </source>
</reference>
<keyword evidence="3" id="KW-1185">Reference proteome</keyword>
<evidence type="ECO:0000313" key="3">
    <source>
        <dbReference type="Proteomes" id="UP000093352"/>
    </source>
</evidence>
<organism evidence="1 3">
    <name type="scientific">Criibacterium bergeronii</name>
    <dbReference type="NCBI Taxonomy" id="1871336"/>
    <lineage>
        <taxon>Bacteria</taxon>
        <taxon>Bacillati</taxon>
        <taxon>Bacillota</taxon>
        <taxon>Clostridia</taxon>
        <taxon>Peptostreptococcales</taxon>
        <taxon>Filifactoraceae</taxon>
        <taxon>Criibacterium</taxon>
    </lineage>
</organism>
<dbReference type="RefSeq" id="WP_068912116.1">
    <property type="nucleotide sequence ID" value="NZ_MBEW02000002.1"/>
</dbReference>
<dbReference type="OrthoDB" id="2355011at2"/>
<evidence type="ECO:0000313" key="4">
    <source>
        <dbReference type="Proteomes" id="UP000319424"/>
    </source>
</evidence>